<feature type="region of interest" description="Disordered" evidence="1">
    <location>
        <begin position="30"/>
        <end position="65"/>
    </location>
</feature>
<feature type="compositionally biased region" description="Basic and acidic residues" evidence="1">
    <location>
        <begin position="611"/>
        <end position="626"/>
    </location>
</feature>
<dbReference type="Gene3D" id="1.50.10.20">
    <property type="match status" value="1"/>
</dbReference>
<comment type="caution">
    <text evidence="3">The sequence shown here is derived from an EMBL/GenBank/DDBJ whole genome shotgun (WGS) entry which is preliminary data.</text>
</comment>
<dbReference type="InterPro" id="IPR008928">
    <property type="entry name" value="6-hairpin_glycosidase_sf"/>
</dbReference>
<dbReference type="Proteomes" id="UP001151081">
    <property type="component" value="Unassembled WGS sequence"/>
</dbReference>
<evidence type="ECO:0000313" key="4">
    <source>
        <dbReference type="Proteomes" id="UP001151081"/>
    </source>
</evidence>
<dbReference type="EMBL" id="JAGTJJ010000042">
    <property type="protein sequence ID" value="MDC3986699.1"/>
    <property type="molecule type" value="Genomic_DNA"/>
</dbReference>
<dbReference type="AlphaFoldDB" id="A0A9X3XAF1"/>
<protein>
    <submittedName>
        <fullName evidence="3">Terpene cyclase</fullName>
    </submittedName>
</protein>
<dbReference type="SUPFAM" id="SSF48208">
    <property type="entry name" value="Six-hairpin glycosidases"/>
    <property type="match status" value="1"/>
</dbReference>
<dbReference type="RefSeq" id="WP_272420924.1">
    <property type="nucleotide sequence ID" value="NZ_JAGTJJ010000042.1"/>
</dbReference>
<gene>
    <name evidence="3" type="ORF">KEG57_39870</name>
</gene>
<dbReference type="GO" id="GO:0005975">
    <property type="term" value="P:carbohydrate metabolic process"/>
    <property type="evidence" value="ECO:0007669"/>
    <property type="project" value="InterPro"/>
</dbReference>
<feature type="compositionally biased region" description="Low complexity" evidence="1">
    <location>
        <begin position="39"/>
        <end position="52"/>
    </location>
</feature>
<dbReference type="PROSITE" id="PS51257">
    <property type="entry name" value="PROKAR_LIPOPROTEIN"/>
    <property type="match status" value="1"/>
</dbReference>
<name>A0A9X3XAF1_9BACT</name>
<evidence type="ECO:0000256" key="2">
    <source>
        <dbReference type="SAM" id="SignalP"/>
    </source>
</evidence>
<keyword evidence="4" id="KW-1185">Reference proteome</keyword>
<evidence type="ECO:0000313" key="3">
    <source>
        <dbReference type="EMBL" id="MDC3986699.1"/>
    </source>
</evidence>
<evidence type="ECO:0000256" key="1">
    <source>
        <dbReference type="SAM" id="MobiDB-lite"/>
    </source>
</evidence>
<proteinExistence type="predicted"/>
<feature type="chain" id="PRO_5040884010" evidence="2">
    <location>
        <begin position="19"/>
        <end position="694"/>
    </location>
</feature>
<feature type="compositionally biased region" description="Pro residues" evidence="1">
    <location>
        <begin position="679"/>
        <end position="694"/>
    </location>
</feature>
<organism evidence="3 4">
    <name type="scientific">Polyangium jinanense</name>
    <dbReference type="NCBI Taxonomy" id="2829994"/>
    <lineage>
        <taxon>Bacteria</taxon>
        <taxon>Pseudomonadati</taxon>
        <taxon>Myxococcota</taxon>
        <taxon>Polyangia</taxon>
        <taxon>Polyangiales</taxon>
        <taxon>Polyangiaceae</taxon>
        <taxon>Polyangium</taxon>
    </lineage>
</organism>
<feature type="region of interest" description="Disordered" evidence="1">
    <location>
        <begin position="606"/>
        <end position="694"/>
    </location>
</feature>
<sequence length="694" mass="75801">MRQRSPISIAWFSALASAAALSLVGAAGCNRDSGKESEAAPAPSGTASAAIAPEKKKARVRGPDLHDDRFDAKITENLPKVPDPKITGPDNAGAPLENQVFRDRVLGFARKVAAIEKEGESVACELPVTSPKPFRAVVWGYRDGAQVARGEASDTSLCVTLKEATRRAVASGGGTKEALGTTRLAIELPDHGMSILEHEGKGLELDHGLVPLRSFDKALLTKRIDEGQAYLLRILDAEHKGAHKYYHAPADAFEPELHTIYTASTGFTLLKLHAMKKDKSLLDQTKSTAEFLLSMQSRDERDHTAGGFFYTLDLKRGKPERKLVVGTTSKTIFTLLELHALTKEAKYMDAARKAGDWLISMQLPTGAVRASLSQHEGGPWAVQAKESTLYTGQVLSALSRLNRATKDKKYLDAAATTAMYLAQKVETQGCYVGDEYRKPNPISSSWLVLSLLDFAKATGDKRIEDMVFRCSRELLGRQWKRPEDAYRHGRWKGSLSSSGTGWLAEVMSEVFMFCRDKGKENCDAYKDAVVAAVRQIMQYTYAPENDFVVKNRKAAAGGVFWSVRERYVRTDSVCHAMNAYINILPFLGDGALLELPEMPLAERLAFDSEADDKKAEAEDRAGGDDREGADEPLMSRAEDPAEEGAMKGPRRVPMSGGPDDGPPRPRFPKGLRPPGGRGPRPPGPPPPPQQGMPQ</sequence>
<accession>A0A9X3XAF1</accession>
<feature type="signal peptide" evidence="2">
    <location>
        <begin position="1"/>
        <end position="18"/>
    </location>
</feature>
<keyword evidence="2" id="KW-0732">Signal</keyword>
<reference evidence="3 4" key="1">
    <citation type="submission" date="2021-04" db="EMBL/GenBank/DDBJ databases">
        <title>Genome analysis of Polyangium sp.</title>
        <authorList>
            <person name="Li Y."/>
            <person name="Wang J."/>
        </authorList>
    </citation>
    <scope>NUCLEOTIDE SEQUENCE [LARGE SCALE GENOMIC DNA]</scope>
    <source>
        <strain evidence="3 4">SDU14</strain>
    </source>
</reference>